<keyword evidence="8" id="KW-1185">Reference proteome</keyword>
<reference evidence="6 8" key="1">
    <citation type="submission" date="2014-09" db="EMBL/GenBank/DDBJ databases">
        <authorList>
            <person name="McGinnis J.M."/>
            <person name="Wolfgang W.J."/>
        </authorList>
    </citation>
    <scope>NUCLEOTIDE SEQUENCE [LARGE SCALE GENOMIC DNA]</scope>
    <source>
        <strain evidence="6 8">JCM 14014</strain>
    </source>
</reference>
<reference evidence="6 8" key="2">
    <citation type="submission" date="2014-10" db="EMBL/GenBank/DDBJ databases">
        <title>Paracoccus sanguinis sp. nov., isolated from clinical specimens of New York State patients.</title>
        <authorList>
            <person name="Mingle L.A."/>
            <person name="Cole J.A."/>
            <person name="Lapierre P."/>
            <person name="Musser K.A."/>
        </authorList>
    </citation>
    <scope>NUCLEOTIDE SEQUENCE [LARGE SCALE GENOMIC DNA]</scope>
    <source>
        <strain evidence="6 8">JCM 14014</strain>
    </source>
</reference>
<dbReference type="InterPro" id="IPR036388">
    <property type="entry name" value="WH-like_DNA-bd_sf"/>
</dbReference>
<dbReference type="RefSeq" id="WP_036738897.1">
    <property type="nucleotide sequence ID" value="NZ_FOJO01000002.1"/>
</dbReference>
<dbReference type="eggNOG" id="COG1414">
    <property type="taxonomic scope" value="Bacteria"/>
</dbReference>
<dbReference type="PANTHER" id="PTHR30136">
    <property type="entry name" value="HELIX-TURN-HELIX TRANSCRIPTIONAL REGULATOR, ICLR FAMILY"/>
    <property type="match status" value="1"/>
</dbReference>
<dbReference type="EMBL" id="JRKN01000004">
    <property type="protein sequence ID" value="KGJ05842.1"/>
    <property type="molecule type" value="Genomic_DNA"/>
</dbReference>
<sequence length="272" mass="29397">MTRPSQPSAVEAVDDTSRSYDVPPVTRDFSLLRYISEGNRCRNMSRAASALDINRTTLLRLLHTLERENMIERDEGDGGYRLSYGLLELASSMLSSRDVARLARPLLARLASDVGLSAHLGVLSGADVIVLVREAPEVRLVSNIREGSRLPAYATVMGRIILANMSTDEVHATLSAQKLTAITQHTAVTLEQLDEQLAADRAEGLAWSAGNYESGIGSCAAVVLDHSNRPVAAISVAGQQSTFEPESEARQLIADRLRGTAQQLSSLMGAQR</sequence>
<organism evidence="6 8">
    <name type="scientific">Paracoccus halophilus</name>
    <dbReference type="NCBI Taxonomy" id="376733"/>
    <lineage>
        <taxon>Bacteria</taxon>
        <taxon>Pseudomonadati</taxon>
        <taxon>Pseudomonadota</taxon>
        <taxon>Alphaproteobacteria</taxon>
        <taxon>Rhodobacterales</taxon>
        <taxon>Paracoccaceae</taxon>
        <taxon>Paracoccus</taxon>
    </lineage>
</organism>
<dbReference type="InterPro" id="IPR050707">
    <property type="entry name" value="HTH_MetabolicPath_Reg"/>
</dbReference>
<dbReference type="Gene3D" id="1.10.10.10">
    <property type="entry name" value="Winged helix-like DNA-binding domain superfamily/Winged helix DNA-binding domain"/>
    <property type="match status" value="1"/>
</dbReference>
<name>A0A099F6U6_9RHOB</name>
<dbReference type="OrthoDB" id="9807558at2"/>
<accession>A0A099F6U6</accession>
<dbReference type="SMART" id="SM00346">
    <property type="entry name" value="HTH_ICLR"/>
    <property type="match status" value="1"/>
</dbReference>
<dbReference type="SUPFAM" id="SSF55781">
    <property type="entry name" value="GAF domain-like"/>
    <property type="match status" value="1"/>
</dbReference>
<keyword evidence="1" id="KW-0805">Transcription regulation</keyword>
<evidence type="ECO:0000256" key="3">
    <source>
        <dbReference type="ARBA" id="ARBA00023163"/>
    </source>
</evidence>
<dbReference type="InterPro" id="IPR036390">
    <property type="entry name" value="WH_DNA-bd_sf"/>
</dbReference>
<feature type="domain" description="HTH iclR-type" evidence="4">
    <location>
        <begin position="22"/>
        <end position="84"/>
    </location>
</feature>
<dbReference type="Proteomes" id="UP000182312">
    <property type="component" value="Unassembled WGS sequence"/>
</dbReference>
<evidence type="ECO:0000256" key="2">
    <source>
        <dbReference type="ARBA" id="ARBA00023125"/>
    </source>
</evidence>
<evidence type="ECO:0000313" key="8">
    <source>
        <dbReference type="Proteomes" id="UP000029846"/>
    </source>
</evidence>
<dbReference type="GO" id="GO:0045892">
    <property type="term" value="P:negative regulation of DNA-templated transcription"/>
    <property type="evidence" value="ECO:0007669"/>
    <property type="project" value="TreeGrafter"/>
</dbReference>
<dbReference type="PANTHER" id="PTHR30136:SF34">
    <property type="entry name" value="TRANSCRIPTIONAL REGULATOR"/>
    <property type="match status" value="1"/>
</dbReference>
<feature type="domain" description="IclR-ED" evidence="5">
    <location>
        <begin position="85"/>
        <end position="270"/>
    </location>
</feature>
<gene>
    <name evidence="6" type="ORF">IT41_04000</name>
    <name evidence="7" type="ORF">SAMN04487972_10230</name>
</gene>
<dbReference type="EMBL" id="FOJO01000002">
    <property type="protein sequence ID" value="SFA40760.1"/>
    <property type="molecule type" value="Genomic_DNA"/>
</dbReference>
<evidence type="ECO:0000259" key="4">
    <source>
        <dbReference type="PROSITE" id="PS51077"/>
    </source>
</evidence>
<dbReference type="InterPro" id="IPR005471">
    <property type="entry name" value="Tscrpt_reg_IclR_N"/>
</dbReference>
<dbReference type="AlphaFoldDB" id="A0A099F6U6"/>
<keyword evidence="3" id="KW-0804">Transcription</keyword>
<evidence type="ECO:0000256" key="1">
    <source>
        <dbReference type="ARBA" id="ARBA00023015"/>
    </source>
</evidence>
<dbReference type="Gene3D" id="3.30.450.40">
    <property type="match status" value="1"/>
</dbReference>
<dbReference type="Pfam" id="PF09339">
    <property type="entry name" value="HTH_IclR"/>
    <property type="match status" value="1"/>
</dbReference>
<dbReference type="Pfam" id="PF01614">
    <property type="entry name" value="IclR_C"/>
    <property type="match status" value="1"/>
</dbReference>
<evidence type="ECO:0000313" key="6">
    <source>
        <dbReference type="EMBL" id="KGJ05842.1"/>
    </source>
</evidence>
<dbReference type="PROSITE" id="PS51078">
    <property type="entry name" value="ICLR_ED"/>
    <property type="match status" value="1"/>
</dbReference>
<dbReference type="InterPro" id="IPR014757">
    <property type="entry name" value="Tscrpt_reg_IclR_C"/>
</dbReference>
<reference evidence="7 9" key="3">
    <citation type="submission" date="2016-10" db="EMBL/GenBank/DDBJ databases">
        <authorList>
            <person name="de Groot N.N."/>
        </authorList>
    </citation>
    <scope>NUCLEOTIDE SEQUENCE [LARGE SCALE GENOMIC DNA]</scope>
    <source>
        <strain evidence="7 9">CGMCC 1.6117</strain>
    </source>
</reference>
<dbReference type="STRING" id="376733.SAMN04487972_10230"/>
<dbReference type="GO" id="GO:0003700">
    <property type="term" value="F:DNA-binding transcription factor activity"/>
    <property type="evidence" value="ECO:0007669"/>
    <property type="project" value="TreeGrafter"/>
</dbReference>
<evidence type="ECO:0000313" key="7">
    <source>
        <dbReference type="EMBL" id="SFA40760.1"/>
    </source>
</evidence>
<dbReference type="Proteomes" id="UP000029846">
    <property type="component" value="Unassembled WGS sequence"/>
</dbReference>
<dbReference type="InterPro" id="IPR029016">
    <property type="entry name" value="GAF-like_dom_sf"/>
</dbReference>
<dbReference type="GO" id="GO:0003677">
    <property type="term" value="F:DNA binding"/>
    <property type="evidence" value="ECO:0007669"/>
    <property type="project" value="UniProtKB-KW"/>
</dbReference>
<evidence type="ECO:0000313" key="9">
    <source>
        <dbReference type="Proteomes" id="UP000182312"/>
    </source>
</evidence>
<proteinExistence type="predicted"/>
<protein>
    <submittedName>
        <fullName evidence="6">IclR family transcriptional regulator</fullName>
    </submittedName>
    <submittedName>
        <fullName evidence="7">Transcriptional regulator, IclR family</fullName>
    </submittedName>
</protein>
<dbReference type="PROSITE" id="PS51077">
    <property type="entry name" value="HTH_ICLR"/>
    <property type="match status" value="1"/>
</dbReference>
<dbReference type="SUPFAM" id="SSF46785">
    <property type="entry name" value="Winged helix' DNA-binding domain"/>
    <property type="match status" value="1"/>
</dbReference>
<evidence type="ECO:0000259" key="5">
    <source>
        <dbReference type="PROSITE" id="PS51078"/>
    </source>
</evidence>
<keyword evidence="2" id="KW-0238">DNA-binding</keyword>